<feature type="compositionally biased region" description="Polar residues" evidence="1">
    <location>
        <begin position="117"/>
        <end position="136"/>
    </location>
</feature>
<evidence type="ECO:0000256" key="2">
    <source>
        <dbReference type="SAM" id="SignalP"/>
    </source>
</evidence>
<keyword evidence="2" id="KW-0732">Signal</keyword>
<reference evidence="3" key="1">
    <citation type="submission" date="2014-12" db="EMBL/GenBank/DDBJ databases">
        <title>Insight into the proteome of Arion vulgaris.</title>
        <authorList>
            <person name="Aradska J."/>
            <person name="Bulat T."/>
            <person name="Smidak R."/>
            <person name="Sarate P."/>
            <person name="Gangsoo J."/>
            <person name="Sialana F."/>
            <person name="Bilban M."/>
            <person name="Lubec G."/>
        </authorList>
    </citation>
    <scope>NUCLEOTIDE SEQUENCE</scope>
    <source>
        <tissue evidence="3">Skin</tissue>
    </source>
</reference>
<organism evidence="3">
    <name type="scientific">Arion vulgaris</name>
    <dbReference type="NCBI Taxonomy" id="1028688"/>
    <lineage>
        <taxon>Eukaryota</taxon>
        <taxon>Metazoa</taxon>
        <taxon>Spiralia</taxon>
        <taxon>Lophotrochozoa</taxon>
        <taxon>Mollusca</taxon>
        <taxon>Gastropoda</taxon>
        <taxon>Heterobranchia</taxon>
        <taxon>Euthyneura</taxon>
        <taxon>Panpulmonata</taxon>
        <taxon>Eupulmonata</taxon>
        <taxon>Stylommatophora</taxon>
        <taxon>Helicina</taxon>
        <taxon>Arionoidea</taxon>
        <taxon>Arionidae</taxon>
        <taxon>Arion</taxon>
    </lineage>
</organism>
<gene>
    <name evidence="3" type="primary">ORF84854</name>
</gene>
<sequence>MTSSINVLFKVVLLTFIPLCSCRPPLFETDDDAAFVSEQDSPKHLYLPVEIPFDSLLAALRAQSSHLFEKRSSLANEILSPYIPKTEDSVETRGLKRKMFWQPLGYLPASVRAHNSPAGSTGNDNQGSSSNVFRYG</sequence>
<feature type="region of interest" description="Disordered" evidence="1">
    <location>
        <begin position="112"/>
        <end position="136"/>
    </location>
</feature>
<name>A0A0B6ZWN4_9EUPU</name>
<dbReference type="AlphaFoldDB" id="A0A0B6ZWN4"/>
<feature type="chain" id="PRO_5002110954" evidence="2">
    <location>
        <begin position="23"/>
        <end position="136"/>
    </location>
</feature>
<feature type="signal peptide" evidence="2">
    <location>
        <begin position="1"/>
        <end position="22"/>
    </location>
</feature>
<evidence type="ECO:0000256" key="1">
    <source>
        <dbReference type="SAM" id="MobiDB-lite"/>
    </source>
</evidence>
<accession>A0A0B6ZWN4</accession>
<proteinExistence type="predicted"/>
<evidence type="ECO:0000313" key="3">
    <source>
        <dbReference type="EMBL" id="CEK72998.1"/>
    </source>
</evidence>
<dbReference type="EMBL" id="HACG01026133">
    <property type="protein sequence ID" value="CEK72998.1"/>
    <property type="molecule type" value="Transcribed_RNA"/>
</dbReference>
<protein>
    <submittedName>
        <fullName evidence="3">Uncharacterized protein</fullName>
    </submittedName>
</protein>